<organism evidence="1 2">
    <name type="scientific">Trapa natans</name>
    <name type="common">Water chestnut</name>
    <dbReference type="NCBI Taxonomy" id="22666"/>
    <lineage>
        <taxon>Eukaryota</taxon>
        <taxon>Viridiplantae</taxon>
        <taxon>Streptophyta</taxon>
        <taxon>Embryophyta</taxon>
        <taxon>Tracheophyta</taxon>
        <taxon>Spermatophyta</taxon>
        <taxon>Magnoliopsida</taxon>
        <taxon>eudicotyledons</taxon>
        <taxon>Gunneridae</taxon>
        <taxon>Pentapetalae</taxon>
        <taxon>rosids</taxon>
        <taxon>malvids</taxon>
        <taxon>Myrtales</taxon>
        <taxon>Lythraceae</taxon>
        <taxon>Trapa</taxon>
    </lineage>
</organism>
<dbReference type="GO" id="GO:0071108">
    <property type="term" value="P:protein K48-linked deubiquitination"/>
    <property type="evidence" value="ECO:0007669"/>
    <property type="project" value="TreeGrafter"/>
</dbReference>
<sequence length="118" mass="13638">MKFVLSLDDGRWLHPTENIFPALMNEAREDHFKHVTLRQPSPPSYSWAIAVRKCYNSSISSGRPKTWACKTLSTYFKFISHLHVYVNMMEDFLRLARGNTIKNLETCGILVGFTGERN</sequence>
<dbReference type="GO" id="GO:0005768">
    <property type="term" value="C:endosome"/>
    <property type="evidence" value="ECO:0007669"/>
    <property type="project" value="TreeGrafter"/>
</dbReference>
<reference evidence="1 2" key="1">
    <citation type="journal article" date="2023" name="Hortic Res">
        <title>Pangenome of water caltrop reveals structural variations and asymmetric subgenome divergence after allopolyploidization.</title>
        <authorList>
            <person name="Zhang X."/>
            <person name="Chen Y."/>
            <person name="Wang L."/>
            <person name="Yuan Y."/>
            <person name="Fang M."/>
            <person name="Shi L."/>
            <person name="Lu R."/>
            <person name="Comes H.P."/>
            <person name="Ma Y."/>
            <person name="Chen Y."/>
            <person name="Huang G."/>
            <person name="Zhou Y."/>
            <person name="Zheng Z."/>
            <person name="Qiu Y."/>
        </authorList>
    </citation>
    <scope>NUCLEOTIDE SEQUENCE [LARGE SCALE GENOMIC DNA]</scope>
    <source>
        <strain evidence="1">F231</strain>
    </source>
</reference>
<dbReference type="EMBL" id="JAXQNO010000015">
    <property type="protein sequence ID" value="KAK4782960.1"/>
    <property type="molecule type" value="Genomic_DNA"/>
</dbReference>
<gene>
    <name evidence="1" type="ORF">SAY86_007334</name>
</gene>
<dbReference type="PANTHER" id="PTHR12947:SF18">
    <property type="entry name" value="AMSH-LIKE UBIQUITIN THIOESTERASE 3"/>
    <property type="match status" value="1"/>
</dbReference>
<accession>A0AAN7R0C3</accession>
<protein>
    <submittedName>
        <fullName evidence="1">Uncharacterized protein</fullName>
    </submittedName>
</protein>
<evidence type="ECO:0000313" key="1">
    <source>
        <dbReference type="EMBL" id="KAK4782960.1"/>
    </source>
</evidence>
<name>A0AAN7R0C3_TRANT</name>
<keyword evidence="2" id="KW-1185">Reference proteome</keyword>
<dbReference type="AlphaFoldDB" id="A0AAN7R0C3"/>
<dbReference type="GO" id="GO:0016020">
    <property type="term" value="C:membrane"/>
    <property type="evidence" value="ECO:0007669"/>
    <property type="project" value="TreeGrafter"/>
</dbReference>
<dbReference type="Gene3D" id="3.40.140.10">
    <property type="entry name" value="Cytidine Deaminase, domain 2"/>
    <property type="match status" value="1"/>
</dbReference>
<dbReference type="GO" id="GO:0070536">
    <property type="term" value="P:protein K63-linked deubiquitination"/>
    <property type="evidence" value="ECO:0007669"/>
    <property type="project" value="TreeGrafter"/>
</dbReference>
<proteinExistence type="predicted"/>
<evidence type="ECO:0000313" key="2">
    <source>
        <dbReference type="Proteomes" id="UP001346149"/>
    </source>
</evidence>
<dbReference type="Proteomes" id="UP001346149">
    <property type="component" value="Unassembled WGS sequence"/>
</dbReference>
<comment type="caution">
    <text evidence="1">The sequence shown here is derived from an EMBL/GenBank/DDBJ whole genome shotgun (WGS) entry which is preliminary data.</text>
</comment>
<dbReference type="PANTHER" id="PTHR12947">
    <property type="entry name" value="AMSH-LIKE PROTEASE"/>
    <property type="match status" value="1"/>
</dbReference>